<dbReference type="EC" id="2.7.7.7" evidence="16"/>
<evidence type="ECO:0000256" key="9">
    <source>
        <dbReference type="ARBA" id="ARBA00022723"/>
    </source>
</evidence>
<dbReference type="NCBIfam" id="NF002882">
    <property type="entry name" value="PRK03348.1"/>
    <property type="match status" value="1"/>
</dbReference>
<dbReference type="InterPro" id="IPR001126">
    <property type="entry name" value="UmuC"/>
</dbReference>
<evidence type="ECO:0000256" key="3">
    <source>
        <dbReference type="ARBA" id="ARBA00011245"/>
    </source>
</evidence>
<keyword evidence="11 16" id="KW-0460">Magnesium</keyword>
<evidence type="ECO:0000256" key="13">
    <source>
        <dbReference type="ARBA" id="ARBA00023125"/>
    </source>
</evidence>
<dbReference type="Pfam" id="PF11798">
    <property type="entry name" value="IMS_HHH"/>
    <property type="match status" value="1"/>
</dbReference>
<keyword evidence="7 16" id="KW-0548">Nucleotidyltransferase</keyword>
<dbReference type="GO" id="GO:0009432">
    <property type="term" value="P:SOS response"/>
    <property type="evidence" value="ECO:0007669"/>
    <property type="project" value="TreeGrafter"/>
</dbReference>
<dbReference type="Pfam" id="PF11799">
    <property type="entry name" value="IMS_C"/>
    <property type="match status" value="1"/>
</dbReference>
<dbReference type="InterPro" id="IPR017961">
    <property type="entry name" value="DNA_pol_Y-fam_little_finger"/>
</dbReference>
<dbReference type="RefSeq" id="WP_149735843.1">
    <property type="nucleotide sequence ID" value="NZ_FQZD01000035.1"/>
</dbReference>
<feature type="site" description="Substrate discrimination" evidence="16">
    <location>
        <position position="16"/>
    </location>
</feature>
<evidence type="ECO:0000256" key="11">
    <source>
        <dbReference type="ARBA" id="ARBA00022842"/>
    </source>
</evidence>
<evidence type="ECO:0000256" key="8">
    <source>
        <dbReference type="ARBA" id="ARBA00022705"/>
    </source>
</evidence>
<dbReference type="NCBIfam" id="NF003015">
    <property type="entry name" value="PRK03858.1"/>
    <property type="match status" value="1"/>
</dbReference>
<evidence type="ECO:0000256" key="14">
    <source>
        <dbReference type="ARBA" id="ARBA00023204"/>
    </source>
</evidence>
<dbReference type="CDD" id="cd03586">
    <property type="entry name" value="PolY_Pol_IV_kappa"/>
    <property type="match status" value="1"/>
</dbReference>
<evidence type="ECO:0000256" key="4">
    <source>
        <dbReference type="ARBA" id="ARBA00022457"/>
    </source>
</evidence>
<dbReference type="InterPro" id="IPR022880">
    <property type="entry name" value="DNApol_IV"/>
</dbReference>
<evidence type="ECO:0000256" key="5">
    <source>
        <dbReference type="ARBA" id="ARBA00022490"/>
    </source>
</evidence>
<evidence type="ECO:0000256" key="10">
    <source>
        <dbReference type="ARBA" id="ARBA00022763"/>
    </source>
</evidence>
<keyword evidence="10 16" id="KW-0227">DNA damage</keyword>
<comment type="subcellular location">
    <subcellularLocation>
        <location evidence="1 16">Cytoplasm</location>
    </subcellularLocation>
</comment>
<organism evidence="18 19">
    <name type="scientific">Propionispora hippei DSM 15287</name>
    <dbReference type="NCBI Taxonomy" id="1123003"/>
    <lineage>
        <taxon>Bacteria</taxon>
        <taxon>Bacillati</taxon>
        <taxon>Bacillota</taxon>
        <taxon>Negativicutes</taxon>
        <taxon>Selenomonadales</taxon>
        <taxon>Sporomusaceae</taxon>
        <taxon>Propionispora</taxon>
    </lineage>
</organism>
<dbReference type="FunFam" id="3.40.1170.60:FF:000001">
    <property type="entry name" value="DNA polymerase IV"/>
    <property type="match status" value="1"/>
</dbReference>
<dbReference type="AlphaFoldDB" id="A0A1M6LRU4"/>
<evidence type="ECO:0000256" key="1">
    <source>
        <dbReference type="ARBA" id="ARBA00004496"/>
    </source>
</evidence>
<reference evidence="18 19" key="1">
    <citation type="submission" date="2016-11" db="EMBL/GenBank/DDBJ databases">
        <authorList>
            <person name="Varghese N."/>
            <person name="Submissions S."/>
        </authorList>
    </citation>
    <scope>NUCLEOTIDE SEQUENCE [LARGE SCALE GENOMIC DNA]</scope>
    <source>
        <strain evidence="18 19">DSM 15287</strain>
    </source>
</reference>
<keyword evidence="19" id="KW-1185">Reference proteome</keyword>
<feature type="binding site" evidence="16">
    <location>
        <position position="105"/>
    </location>
    <ligand>
        <name>Mg(2+)</name>
        <dbReference type="ChEBI" id="CHEBI:18420"/>
    </ligand>
</feature>
<accession>A0A1M6LRU4</accession>
<dbReference type="InterPro" id="IPR036775">
    <property type="entry name" value="DNA_pol_Y-fam_lit_finger_sf"/>
</dbReference>
<evidence type="ECO:0000313" key="19">
    <source>
        <dbReference type="Proteomes" id="UP000322917"/>
    </source>
</evidence>
<feature type="active site" evidence="16">
    <location>
        <position position="106"/>
    </location>
</feature>
<dbReference type="InterPro" id="IPR043502">
    <property type="entry name" value="DNA/RNA_pol_sf"/>
</dbReference>
<dbReference type="NCBIfam" id="NF002751">
    <property type="entry name" value="PRK02794.1"/>
    <property type="match status" value="1"/>
</dbReference>
<evidence type="ECO:0000256" key="2">
    <source>
        <dbReference type="ARBA" id="ARBA00010945"/>
    </source>
</evidence>
<evidence type="ECO:0000256" key="7">
    <source>
        <dbReference type="ARBA" id="ARBA00022695"/>
    </source>
</evidence>
<comment type="catalytic activity">
    <reaction evidence="15 16">
        <text>DNA(n) + a 2'-deoxyribonucleoside 5'-triphosphate = DNA(n+1) + diphosphate</text>
        <dbReference type="Rhea" id="RHEA:22508"/>
        <dbReference type="Rhea" id="RHEA-COMP:17339"/>
        <dbReference type="Rhea" id="RHEA-COMP:17340"/>
        <dbReference type="ChEBI" id="CHEBI:33019"/>
        <dbReference type="ChEBI" id="CHEBI:61560"/>
        <dbReference type="ChEBI" id="CHEBI:173112"/>
        <dbReference type="EC" id="2.7.7.7"/>
    </reaction>
</comment>
<keyword evidence="4 16" id="KW-0515">Mutator protein</keyword>
<comment type="similarity">
    <text evidence="2 16">Belongs to the DNA polymerase type-Y family.</text>
</comment>
<keyword evidence="6 16" id="KW-0808">Transferase</keyword>
<dbReference type="GO" id="GO:0006261">
    <property type="term" value="P:DNA-templated DNA replication"/>
    <property type="evidence" value="ECO:0007669"/>
    <property type="project" value="UniProtKB-UniRule"/>
</dbReference>
<keyword evidence="9 16" id="KW-0479">Metal-binding</keyword>
<dbReference type="Gene3D" id="1.10.150.20">
    <property type="entry name" value="5' to 3' exonuclease, C-terminal subdomain"/>
    <property type="match status" value="1"/>
</dbReference>
<evidence type="ECO:0000256" key="16">
    <source>
        <dbReference type="HAMAP-Rule" id="MF_01113"/>
    </source>
</evidence>
<name>A0A1M6LRU4_9FIRM</name>
<dbReference type="InterPro" id="IPR050116">
    <property type="entry name" value="DNA_polymerase-Y"/>
</dbReference>
<dbReference type="InterPro" id="IPR024728">
    <property type="entry name" value="PolY_HhH_motif"/>
</dbReference>
<dbReference type="PROSITE" id="PS50173">
    <property type="entry name" value="UMUC"/>
    <property type="match status" value="1"/>
</dbReference>
<dbReference type="NCBIfam" id="NF002677">
    <property type="entry name" value="PRK02406.1"/>
    <property type="match status" value="1"/>
</dbReference>
<comment type="function">
    <text evidence="16">Poorly processive, error-prone DNA polymerase involved in untargeted mutagenesis. Copies undamaged DNA at stalled replication forks, which arise in vivo from mismatched or misaligned primer ends. These misaligned primers can be extended by PolIV. Exhibits no 3'-5' exonuclease (proofreading) activity. May be involved in translesional synthesis, in conjunction with the beta clamp from PolIII.</text>
</comment>
<dbReference type="HAMAP" id="MF_01113">
    <property type="entry name" value="DNApol_IV"/>
    <property type="match status" value="1"/>
</dbReference>
<comment type="cofactor">
    <cofactor evidence="16">
        <name>Mg(2+)</name>
        <dbReference type="ChEBI" id="CHEBI:18420"/>
    </cofactor>
    <text evidence="16">Binds 2 magnesium ions per subunit.</text>
</comment>
<keyword evidence="5 16" id="KW-0963">Cytoplasm</keyword>
<dbReference type="EMBL" id="FQZD01000035">
    <property type="protein sequence ID" value="SHJ73871.1"/>
    <property type="molecule type" value="Genomic_DNA"/>
</dbReference>
<dbReference type="InterPro" id="IPR043128">
    <property type="entry name" value="Rev_trsase/Diguanyl_cyclase"/>
</dbReference>
<keyword evidence="14 16" id="KW-0234">DNA repair</keyword>
<dbReference type="FunFam" id="3.30.1490.100:FF:000004">
    <property type="entry name" value="DNA polymerase IV"/>
    <property type="match status" value="1"/>
</dbReference>
<dbReference type="OrthoDB" id="9808813at2"/>
<dbReference type="GO" id="GO:0042276">
    <property type="term" value="P:error-prone translesion synthesis"/>
    <property type="evidence" value="ECO:0007669"/>
    <property type="project" value="TreeGrafter"/>
</dbReference>
<dbReference type="Gene3D" id="3.30.1490.100">
    <property type="entry name" value="DNA polymerase, Y-family, little finger domain"/>
    <property type="match status" value="1"/>
</dbReference>
<feature type="domain" description="UmuC" evidence="17">
    <location>
        <begin position="7"/>
        <end position="187"/>
    </location>
</feature>
<dbReference type="SUPFAM" id="SSF100879">
    <property type="entry name" value="Lesion bypass DNA polymerase (Y-family), little finger domain"/>
    <property type="match status" value="1"/>
</dbReference>
<keyword evidence="13 16" id="KW-0238">DNA-binding</keyword>
<dbReference type="GO" id="GO:0003887">
    <property type="term" value="F:DNA-directed DNA polymerase activity"/>
    <property type="evidence" value="ECO:0007669"/>
    <property type="project" value="UniProtKB-UniRule"/>
</dbReference>
<dbReference type="Gene3D" id="3.40.1170.60">
    <property type="match status" value="1"/>
</dbReference>
<evidence type="ECO:0000313" key="18">
    <source>
        <dbReference type="EMBL" id="SHJ73871.1"/>
    </source>
</evidence>
<dbReference type="Gene3D" id="3.30.70.270">
    <property type="match status" value="1"/>
</dbReference>
<evidence type="ECO:0000256" key="6">
    <source>
        <dbReference type="ARBA" id="ARBA00022679"/>
    </source>
</evidence>
<dbReference type="GO" id="GO:0003684">
    <property type="term" value="F:damaged DNA binding"/>
    <property type="evidence" value="ECO:0007669"/>
    <property type="project" value="InterPro"/>
</dbReference>
<dbReference type="PANTHER" id="PTHR11076:SF33">
    <property type="entry name" value="DNA POLYMERASE KAPPA"/>
    <property type="match status" value="1"/>
</dbReference>
<dbReference type="NCBIfam" id="NF010731">
    <property type="entry name" value="PRK14133.1"/>
    <property type="match status" value="1"/>
</dbReference>
<proteinExistence type="inferred from homology"/>
<dbReference type="GO" id="GO:0000287">
    <property type="term" value="F:magnesium ion binding"/>
    <property type="evidence" value="ECO:0007669"/>
    <property type="project" value="UniProtKB-UniRule"/>
</dbReference>
<comment type="subunit">
    <text evidence="3 16">Monomer.</text>
</comment>
<evidence type="ECO:0000256" key="12">
    <source>
        <dbReference type="ARBA" id="ARBA00022932"/>
    </source>
</evidence>
<gene>
    <name evidence="16" type="primary">dinB</name>
    <name evidence="18" type="ORF">SAMN02745170_03212</name>
</gene>
<dbReference type="GO" id="GO:0006281">
    <property type="term" value="P:DNA repair"/>
    <property type="evidence" value="ECO:0007669"/>
    <property type="project" value="UniProtKB-UniRule"/>
</dbReference>
<dbReference type="Proteomes" id="UP000322917">
    <property type="component" value="Unassembled WGS sequence"/>
</dbReference>
<dbReference type="GO" id="GO:0005829">
    <property type="term" value="C:cytosol"/>
    <property type="evidence" value="ECO:0007669"/>
    <property type="project" value="TreeGrafter"/>
</dbReference>
<keyword evidence="12 16" id="KW-0239">DNA-directed DNA polymerase</keyword>
<protein>
    <recommendedName>
        <fullName evidence="16">DNA polymerase IV</fullName>
        <shortName evidence="16">Pol IV</shortName>
        <ecNumber evidence="16">2.7.7.7</ecNumber>
    </recommendedName>
</protein>
<dbReference type="Pfam" id="PF00817">
    <property type="entry name" value="IMS"/>
    <property type="match status" value="1"/>
</dbReference>
<keyword evidence="8 16" id="KW-0235">DNA replication</keyword>
<dbReference type="PANTHER" id="PTHR11076">
    <property type="entry name" value="DNA REPAIR POLYMERASE UMUC / TRANSFERASE FAMILY MEMBER"/>
    <property type="match status" value="1"/>
</dbReference>
<evidence type="ECO:0000256" key="15">
    <source>
        <dbReference type="ARBA" id="ARBA00049244"/>
    </source>
</evidence>
<dbReference type="SUPFAM" id="SSF56672">
    <property type="entry name" value="DNA/RNA polymerases"/>
    <property type="match status" value="1"/>
</dbReference>
<feature type="binding site" evidence="16">
    <location>
        <position position="11"/>
    </location>
    <ligand>
        <name>Mg(2+)</name>
        <dbReference type="ChEBI" id="CHEBI:18420"/>
    </ligand>
</feature>
<evidence type="ECO:0000259" key="17">
    <source>
        <dbReference type="PROSITE" id="PS50173"/>
    </source>
</evidence>
<sequence length="383" mass="43153">MTQQRWIIHADMDAFYASVEQRDHPEYQGKPVIVGGKSNRGVVAAASYEARQYGVHSAMSVMEAKRRCPQGIYVVPQISKYAEISAQIVHIFADFSPRIETLALDEAFLDVTGMELLHGDVVHIARQIKSRVYAELGLIVSVGVAVNKFLAKLASAHRKPDGLVIIRPGEELEFLAPLPVSRLWGVGEVTEKKLRLLQVDSVGKLRKIDPYTLERTLGKAAIELYNLAWGRDERPVIPDREAKSIGNEDTFETDIEQPDEIRTKLLDLAERVGWRVRKEGLAGKTITLKVRFSSFRTITRSITLQDPVSLDEVIYEVALQLMDKIIVKEGIRLLGVSVSNFSQRSTQLCLFNEVTEKREKIASTMDELKERFGTEIVKRGRLL</sequence>